<protein>
    <recommendedName>
        <fullName evidence="1">YcaO domain-containing protein</fullName>
    </recommendedName>
</protein>
<reference evidence="2 3" key="1">
    <citation type="submission" date="2019-04" db="EMBL/GenBank/DDBJ databases">
        <title>Whole genome sequencing of Brevibacillus sp. TGS2-1.</title>
        <authorList>
            <person name="Choi A."/>
        </authorList>
    </citation>
    <scope>NUCLEOTIDE SEQUENCE [LARGE SCALE GENOMIC DNA]</scope>
    <source>
        <strain evidence="2 3">TGS2-1</strain>
    </source>
</reference>
<keyword evidence="3" id="KW-1185">Reference proteome</keyword>
<organism evidence="2 3">
    <name type="scientific">Brevibacillus antibioticus</name>
    <dbReference type="NCBI Taxonomy" id="2570228"/>
    <lineage>
        <taxon>Bacteria</taxon>
        <taxon>Bacillati</taxon>
        <taxon>Bacillota</taxon>
        <taxon>Bacilli</taxon>
        <taxon>Bacillales</taxon>
        <taxon>Paenibacillaceae</taxon>
        <taxon>Brevibacillus</taxon>
    </lineage>
</organism>
<name>A0A4V5TJ07_9BACL</name>
<gene>
    <name evidence="2" type="ORF">E8L90_19440</name>
</gene>
<proteinExistence type="predicted"/>
<dbReference type="EMBL" id="SZNK01000001">
    <property type="protein sequence ID" value="TKI57453.1"/>
    <property type="molecule type" value="Genomic_DNA"/>
</dbReference>
<dbReference type="Gene3D" id="3.30.40.250">
    <property type="match status" value="1"/>
</dbReference>
<sequence length="432" mass="49055">MKALEELCGIGRLMSVPQKVLHSHGDPKFPTYSSVLGDLNAIALLSGNNFGNKMEISGAGGDVDDEMARTKCIAETLERYCSCVYDERQFIIASPRELGNEALDLRNIPMCSELELDHPRCPIRRPPLYNEKIRWVRGISLTNKRLVWIPAIMVYLFIPYKSDAERFWLPISTGCATHVSYEKALINGILEVIERDAIALTWLHQLPLPKLQFNENITEEVQRYSQKNEQFFYANNYYFNATTDLGIPTIYSVQRTKHNKQLANMVMCTTELNPEVALTKIMREGASCRAALQNKQPPAKEVDEFINVFDGATYMGLPERSQAFDFLVESAETSEYSVMKNLETGSDQLDLQFLIKHLESRGHEVFAVDLSTDESERAGMKAVRVIIPTLQPLSFSHRARFLGTKRLYEAVEKMGYGLRTEAQITTYPQPFA</sequence>
<dbReference type="AlphaFoldDB" id="A0A4V5TJ07"/>
<evidence type="ECO:0000313" key="3">
    <source>
        <dbReference type="Proteomes" id="UP000307841"/>
    </source>
</evidence>
<accession>A0A4V5TJ07</accession>
<dbReference type="Pfam" id="PF02624">
    <property type="entry name" value="YcaO"/>
    <property type="match status" value="1"/>
</dbReference>
<dbReference type="Gene3D" id="3.30.1330.230">
    <property type="match status" value="1"/>
</dbReference>
<evidence type="ECO:0000259" key="1">
    <source>
        <dbReference type="PROSITE" id="PS51664"/>
    </source>
</evidence>
<dbReference type="PROSITE" id="PS51664">
    <property type="entry name" value="YCAO"/>
    <property type="match status" value="1"/>
</dbReference>
<dbReference type="OrthoDB" id="2379922at2"/>
<dbReference type="Proteomes" id="UP000307841">
    <property type="component" value="Unassembled WGS sequence"/>
</dbReference>
<feature type="domain" description="YcaO" evidence="1">
    <location>
        <begin position="60"/>
        <end position="432"/>
    </location>
</feature>
<dbReference type="RefSeq" id="WP_137030893.1">
    <property type="nucleotide sequence ID" value="NZ_SZNK01000001.1"/>
</dbReference>
<dbReference type="NCBIfam" id="TIGR03604">
    <property type="entry name" value="TOMM_cyclo_SagD"/>
    <property type="match status" value="1"/>
</dbReference>
<dbReference type="InterPro" id="IPR027624">
    <property type="entry name" value="TOMM_cyclo_SagD"/>
</dbReference>
<evidence type="ECO:0000313" key="2">
    <source>
        <dbReference type="EMBL" id="TKI57453.1"/>
    </source>
</evidence>
<dbReference type="InterPro" id="IPR003776">
    <property type="entry name" value="YcaO-like_dom"/>
</dbReference>
<dbReference type="Gene3D" id="3.30.160.660">
    <property type="match status" value="1"/>
</dbReference>
<dbReference type="PANTHER" id="PTHR37809:SF1">
    <property type="entry name" value="RIBOSOMAL PROTEIN S12 METHYLTHIOTRANSFERASE ACCESSORY FACTOR YCAO"/>
    <property type="match status" value="1"/>
</dbReference>
<comment type="caution">
    <text evidence="2">The sequence shown here is derived from an EMBL/GenBank/DDBJ whole genome shotgun (WGS) entry which is preliminary data.</text>
</comment>
<dbReference type="PANTHER" id="PTHR37809">
    <property type="entry name" value="RIBOSOMAL PROTEIN S12 METHYLTHIOTRANSFERASE ACCESSORY FACTOR YCAO"/>
    <property type="match status" value="1"/>
</dbReference>